<reference evidence="6 7" key="1">
    <citation type="journal article" date="2014" name="Genome Announc.">
        <title>Draft genome sequences of eight enterohepatic helicobacter species isolated from both laboratory and wild rodents.</title>
        <authorList>
            <person name="Sheh A."/>
            <person name="Shen Z."/>
            <person name="Fox J.G."/>
        </authorList>
    </citation>
    <scope>NUCLEOTIDE SEQUENCE [LARGE SCALE GENOMIC DNA]</scope>
    <source>
        <strain evidence="6 7">MIT 09-6949</strain>
    </source>
</reference>
<dbReference type="Pfam" id="PF03135">
    <property type="entry name" value="CagE_TrbE_VirB"/>
    <property type="match status" value="1"/>
</dbReference>
<dbReference type="SUPFAM" id="SSF52540">
    <property type="entry name" value="P-loop containing nucleoside triphosphate hydrolases"/>
    <property type="match status" value="1"/>
</dbReference>
<feature type="domain" description="FtsK" evidence="4">
    <location>
        <begin position="398"/>
        <end position="457"/>
    </location>
</feature>
<comment type="similarity">
    <text evidence="1">Belongs to the TrbE/VirB4 family.</text>
</comment>
<dbReference type="GO" id="GO:0003677">
    <property type="term" value="F:DNA binding"/>
    <property type="evidence" value="ECO:0007669"/>
    <property type="project" value="InterPro"/>
</dbReference>
<sequence length="782" mass="89786">MNLTETFKQYISNFIFSAVPNSYSMCEENNILGLYDERFLITKTENFVAGITLEGINYNTFREQEGLDTMLSRINALNALSDSVEARIIAKRRQLIYNQEYHIDNPYAKEIINAWERRERVYVNEYFIILETKNKGAKGFFEKKKLEMTTSIKEDGANNITYTNKLSVLKATLERVTKTLSQYEVKEMTSVELLRFYAEYINGIYIPIKPTDGLLSDSYIASDVSFHKDYFIQNYNGTQTFNRFIGIKAYDCENITSLLTSNILHSPIEFDIYLSIDSVSKEKAQSLIKSKIKLAPNIAKAQLYELKELIDSDRLFAQNFSFAILVKAKSKEELNSNSMDILNLFKNYGLVAVTETLNLQPTFFSMFPNKSYLNARKRVHTSSTISSMILFEKEYIGKTRNSWGETPVTIFKNQSQSPFLFNFHANDDDYVVGHTMIIGGTGAGKTTLLSFIIANLFKYNIDILALDRLNGLYAITEFLNGEYNVGEDFSMNPFTLPNDKENITFLSSWICQMVGLDVNATNELEAQKIKAIEKGVEDLYHNVIAAQGYEANLKDFKEGVIKTNDEQIRIQLEKYQNNSLFNSTKDSLEFDKKLTTLNMDFIVNNEKDAALVAQYLFQKLTYRAKNNDKGTFIFIDEFKSYLGNEAFNDRINITLTQMRKLNSVMAMALQDLHQLNGVKNADSFLRNLAHIIIFPTKDIEVFEKYNIHLSDNEMAFLLNTGQNERKVLLKNLITNQSNILDVNLAKLGKYLKVLSSDSKVVQKVKKIKSTNNANWREEFLNE</sequence>
<evidence type="ECO:0000313" key="6">
    <source>
        <dbReference type="EMBL" id="TLD95419.1"/>
    </source>
</evidence>
<keyword evidence="2" id="KW-0547">Nucleotide-binding</keyword>
<dbReference type="Gene3D" id="3.40.50.300">
    <property type="entry name" value="P-loop containing nucleotide triphosphate hydrolases"/>
    <property type="match status" value="2"/>
</dbReference>
<accession>A0A4U8T712</accession>
<evidence type="ECO:0000256" key="2">
    <source>
        <dbReference type="ARBA" id="ARBA00022741"/>
    </source>
</evidence>
<dbReference type="GO" id="GO:0005524">
    <property type="term" value="F:ATP binding"/>
    <property type="evidence" value="ECO:0007669"/>
    <property type="project" value="UniProtKB-KW"/>
</dbReference>
<dbReference type="EMBL" id="JRPR02000009">
    <property type="protein sequence ID" value="TLD95419.1"/>
    <property type="molecule type" value="Genomic_DNA"/>
</dbReference>
<protein>
    <recommendedName>
        <fullName evidence="8">VirB4 family type IV secretion/conjugal transfer ATPase</fullName>
    </recommendedName>
</protein>
<evidence type="ECO:0000259" key="4">
    <source>
        <dbReference type="Pfam" id="PF01580"/>
    </source>
</evidence>
<dbReference type="InterPro" id="IPR051162">
    <property type="entry name" value="T4SS_component"/>
</dbReference>
<keyword evidence="3" id="KW-0067">ATP-binding</keyword>
<proteinExistence type="inferred from homology"/>
<gene>
    <name evidence="6" type="ORF">LS71_008420</name>
</gene>
<keyword evidence="7" id="KW-1185">Reference proteome</keyword>
<dbReference type="PANTHER" id="PTHR30121:SF12">
    <property type="entry name" value="TYPE IV SECRETION SYSTEM PROTEIN CAGE"/>
    <property type="match status" value="1"/>
</dbReference>
<evidence type="ECO:0000256" key="3">
    <source>
        <dbReference type="ARBA" id="ARBA00022840"/>
    </source>
</evidence>
<comment type="caution">
    <text evidence="6">The sequence shown here is derived from an EMBL/GenBank/DDBJ whole genome shotgun (WGS) entry which is preliminary data.</text>
</comment>
<dbReference type="InterPro" id="IPR027417">
    <property type="entry name" value="P-loop_NTPase"/>
</dbReference>
<evidence type="ECO:0008006" key="8">
    <source>
        <dbReference type="Google" id="ProtNLM"/>
    </source>
</evidence>
<evidence type="ECO:0000259" key="5">
    <source>
        <dbReference type="Pfam" id="PF03135"/>
    </source>
</evidence>
<dbReference type="Proteomes" id="UP000029733">
    <property type="component" value="Unassembled WGS sequence"/>
</dbReference>
<dbReference type="Pfam" id="PF01580">
    <property type="entry name" value="FtsK_SpoIIIE"/>
    <property type="match status" value="1"/>
</dbReference>
<dbReference type="InterPro" id="IPR002543">
    <property type="entry name" value="FtsK_dom"/>
</dbReference>
<evidence type="ECO:0000313" key="7">
    <source>
        <dbReference type="Proteomes" id="UP000029733"/>
    </source>
</evidence>
<dbReference type="RefSeq" id="WP_034354002.1">
    <property type="nucleotide sequence ID" value="NZ_JRPR02000009.1"/>
</dbReference>
<evidence type="ECO:0000256" key="1">
    <source>
        <dbReference type="ARBA" id="ARBA00006512"/>
    </source>
</evidence>
<feature type="domain" description="CagE TrbE VirB component of type IV transporter system central" evidence="5">
    <location>
        <begin position="179"/>
        <end position="376"/>
    </location>
</feature>
<dbReference type="InterPro" id="IPR018145">
    <property type="entry name" value="CagE_TrbE_VirB_cntrl_dom"/>
</dbReference>
<dbReference type="OrthoDB" id="9816422at2"/>
<name>A0A4U8T712_9HELI</name>
<dbReference type="AlphaFoldDB" id="A0A4U8T712"/>
<organism evidence="6 7">
    <name type="scientific">Helicobacter jaachi</name>
    <dbReference type="NCBI Taxonomy" id="1677920"/>
    <lineage>
        <taxon>Bacteria</taxon>
        <taxon>Pseudomonadati</taxon>
        <taxon>Campylobacterota</taxon>
        <taxon>Epsilonproteobacteria</taxon>
        <taxon>Campylobacterales</taxon>
        <taxon>Helicobacteraceae</taxon>
        <taxon>Helicobacter</taxon>
    </lineage>
</organism>
<dbReference type="STRING" id="1677920.LS71_04025"/>
<dbReference type="PANTHER" id="PTHR30121">
    <property type="entry name" value="UNCHARACTERIZED PROTEIN YJGR-RELATED"/>
    <property type="match status" value="1"/>
</dbReference>